<name>A0AAV9CM56_ACOCL</name>
<gene>
    <name evidence="1" type="ORF">QJS10_CPB18g00217</name>
</gene>
<comment type="caution">
    <text evidence="1">The sequence shown here is derived from an EMBL/GenBank/DDBJ whole genome shotgun (WGS) entry which is preliminary data.</text>
</comment>
<evidence type="ECO:0000313" key="2">
    <source>
        <dbReference type="Proteomes" id="UP001180020"/>
    </source>
</evidence>
<reference evidence="1" key="2">
    <citation type="submission" date="2023-06" db="EMBL/GenBank/DDBJ databases">
        <authorList>
            <person name="Ma L."/>
            <person name="Liu K.-W."/>
            <person name="Li Z."/>
            <person name="Hsiao Y.-Y."/>
            <person name="Qi Y."/>
            <person name="Fu T."/>
            <person name="Tang G."/>
            <person name="Zhang D."/>
            <person name="Sun W.-H."/>
            <person name="Liu D.-K."/>
            <person name="Li Y."/>
            <person name="Chen G.-Z."/>
            <person name="Liu X.-D."/>
            <person name="Liao X.-Y."/>
            <person name="Jiang Y.-T."/>
            <person name="Yu X."/>
            <person name="Hao Y."/>
            <person name="Huang J."/>
            <person name="Zhao X.-W."/>
            <person name="Ke S."/>
            <person name="Chen Y.-Y."/>
            <person name="Wu W.-L."/>
            <person name="Hsu J.-L."/>
            <person name="Lin Y.-F."/>
            <person name="Huang M.-D."/>
            <person name="Li C.-Y."/>
            <person name="Huang L."/>
            <person name="Wang Z.-W."/>
            <person name="Zhao X."/>
            <person name="Zhong W.-Y."/>
            <person name="Peng D.-H."/>
            <person name="Ahmad S."/>
            <person name="Lan S."/>
            <person name="Zhang J.-S."/>
            <person name="Tsai W.-C."/>
            <person name="Van De Peer Y."/>
            <person name="Liu Z.-J."/>
        </authorList>
    </citation>
    <scope>NUCLEOTIDE SEQUENCE</scope>
    <source>
        <strain evidence="1">CP</strain>
        <tissue evidence="1">Leaves</tissue>
    </source>
</reference>
<reference evidence="1" key="1">
    <citation type="journal article" date="2023" name="Nat. Commun.">
        <title>Diploid and tetraploid genomes of Acorus and the evolution of monocots.</title>
        <authorList>
            <person name="Ma L."/>
            <person name="Liu K.W."/>
            <person name="Li Z."/>
            <person name="Hsiao Y.Y."/>
            <person name="Qi Y."/>
            <person name="Fu T."/>
            <person name="Tang G.D."/>
            <person name="Zhang D."/>
            <person name="Sun W.H."/>
            <person name="Liu D.K."/>
            <person name="Li Y."/>
            <person name="Chen G.Z."/>
            <person name="Liu X.D."/>
            <person name="Liao X.Y."/>
            <person name="Jiang Y.T."/>
            <person name="Yu X."/>
            <person name="Hao Y."/>
            <person name="Huang J."/>
            <person name="Zhao X.W."/>
            <person name="Ke S."/>
            <person name="Chen Y.Y."/>
            <person name="Wu W.L."/>
            <person name="Hsu J.L."/>
            <person name="Lin Y.F."/>
            <person name="Huang M.D."/>
            <person name="Li C.Y."/>
            <person name="Huang L."/>
            <person name="Wang Z.W."/>
            <person name="Zhao X."/>
            <person name="Zhong W.Y."/>
            <person name="Peng D.H."/>
            <person name="Ahmad S."/>
            <person name="Lan S."/>
            <person name="Zhang J.S."/>
            <person name="Tsai W.C."/>
            <person name="Van de Peer Y."/>
            <person name="Liu Z.J."/>
        </authorList>
    </citation>
    <scope>NUCLEOTIDE SEQUENCE</scope>
    <source>
        <strain evidence="1">CP</strain>
    </source>
</reference>
<sequence length="128" mass="14257">MASLLGKLRRAIQKVRLLMSFNMHGWPLASLIGAAPSMILRQISYGGSSNYSSSSPSASPSLSQRQLSFLGQPGLLDVTEDDCENGLSLSRTASDDIDRRAEQFIKNFYRHIQMERQVSLELRYCTGE</sequence>
<protein>
    <submittedName>
        <fullName evidence="1">Uncharacterized protein</fullName>
    </submittedName>
</protein>
<dbReference type="InterPro" id="IPR008480">
    <property type="entry name" value="DUF761_pln"/>
</dbReference>
<proteinExistence type="predicted"/>
<evidence type="ECO:0000313" key="1">
    <source>
        <dbReference type="EMBL" id="KAK1289905.1"/>
    </source>
</evidence>
<keyword evidence="2" id="KW-1185">Reference proteome</keyword>
<accession>A0AAV9CM56</accession>
<dbReference type="Pfam" id="PF05553">
    <property type="entry name" value="DUF761"/>
    <property type="match status" value="1"/>
</dbReference>
<dbReference type="EMBL" id="JAUJYO010000018">
    <property type="protein sequence ID" value="KAK1289905.1"/>
    <property type="molecule type" value="Genomic_DNA"/>
</dbReference>
<organism evidence="1 2">
    <name type="scientific">Acorus calamus</name>
    <name type="common">Sweet flag</name>
    <dbReference type="NCBI Taxonomy" id="4465"/>
    <lineage>
        <taxon>Eukaryota</taxon>
        <taxon>Viridiplantae</taxon>
        <taxon>Streptophyta</taxon>
        <taxon>Embryophyta</taxon>
        <taxon>Tracheophyta</taxon>
        <taxon>Spermatophyta</taxon>
        <taxon>Magnoliopsida</taxon>
        <taxon>Liliopsida</taxon>
        <taxon>Acoraceae</taxon>
        <taxon>Acorus</taxon>
    </lineage>
</organism>
<dbReference type="Proteomes" id="UP001180020">
    <property type="component" value="Unassembled WGS sequence"/>
</dbReference>
<dbReference type="AlphaFoldDB" id="A0AAV9CM56"/>